<evidence type="ECO:0000256" key="2">
    <source>
        <dbReference type="ARBA" id="ARBA00023242"/>
    </source>
</evidence>
<dbReference type="InterPro" id="IPR051965">
    <property type="entry name" value="ChromReg_NeuronalGeneExpr"/>
</dbReference>
<keyword evidence="7" id="KW-1185">Reference proteome</keyword>
<keyword evidence="2 3" id="KW-0539">Nucleus</keyword>
<organism evidence="7 8">
    <name type="scientific">Panagrellus redivivus</name>
    <name type="common">Microworm</name>
    <dbReference type="NCBI Taxonomy" id="6233"/>
    <lineage>
        <taxon>Eukaryota</taxon>
        <taxon>Metazoa</taxon>
        <taxon>Ecdysozoa</taxon>
        <taxon>Nematoda</taxon>
        <taxon>Chromadorea</taxon>
        <taxon>Rhabditida</taxon>
        <taxon>Tylenchina</taxon>
        <taxon>Panagrolaimomorpha</taxon>
        <taxon>Panagrolaimoidea</taxon>
        <taxon>Panagrolaimidae</taxon>
        <taxon>Panagrellus</taxon>
    </lineage>
</organism>
<dbReference type="InterPro" id="IPR009071">
    <property type="entry name" value="HMG_box_dom"/>
</dbReference>
<feature type="region of interest" description="Disordered" evidence="5">
    <location>
        <begin position="1"/>
        <end position="36"/>
    </location>
</feature>
<evidence type="ECO:0000256" key="1">
    <source>
        <dbReference type="ARBA" id="ARBA00023125"/>
    </source>
</evidence>
<feature type="region of interest" description="Disordered" evidence="5">
    <location>
        <begin position="127"/>
        <end position="153"/>
    </location>
</feature>
<dbReference type="AlphaFoldDB" id="A0A7E4VTQ1"/>
<reference evidence="7" key="1">
    <citation type="journal article" date="2013" name="Genetics">
        <title>The draft genome and transcriptome of Panagrellus redivivus are shaped by the harsh demands of a free-living lifestyle.</title>
        <authorList>
            <person name="Srinivasan J."/>
            <person name="Dillman A.R."/>
            <person name="Macchietto M.G."/>
            <person name="Heikkinen L."/>
            <person name="Lakso M."/>
            <person name="Fracchia K.M."/>
            <person name="Antoshechkin I."/>
            <person name="Mortazavi A."/>
            <person name="Wong G."/>
            <person name="Sternberg P.W."/>
        </authorList>
    </citation>
    <scope>NUCLEOTIDE SEQUENCE [LARGE SCALE GENOMIC DNA]</scope>
    <source>
        <strain evidence="7">MT8872</strain>
    </source>
</reference>
<dbReference type="SMART" id="SM00398">
    <property type="entry name" value="HMG"/>
    <property type="match status" value="1"/>
</dbReference>
<dbReference type="PROSITE" id="PS50118">
    <property type="entry name" value="HMG_BOX_2"/>
    <property type="match status" value="1"/>
</dbReference>
<dbReference type="GO" id="GO:0005634">
    <property type="term" value="C:nucleus"/>
    <property type="evidence" value="ECO:0007669"/>
    <property type="project" value="UniProtKB-UniRule"/>
</dbReference>
<reference evidence="8" key="2">
    <citation type="submission" date="2020-10" db="UniProtKB">
        <authorList>
            <consortium name="WormBaseParasite"/>
        </authorList>
    </citation>
    <scope>IDENTIFICATION</scope>
</reference>
<dbReference type="PANTHER" id="PTHR46040:SF3">
    <property type="entry name" value="HIGH MOBILITY GROUP PROTEIN 2"/>
    <property type="match status" value="1"/>
</dbReference>
<evidence type="ECO:0000256" key="4">
    <source>
        <dbReference type="SAM" id="Coils"/>
    </source>
</evidence>
<feature type="compositionally biased region" description="Basic and acidic residues" evidence="5">
    <location>
        <begin position="20"/>
        <end position="33"/>
    </location>
</feature>
<evidence type="ECO:0000313" key="7">
    <source>
        <dbReference type="Proteomes" id="UP000492821"/>
    </source>
</evidence>
<feature type="coiled-coil region" evidence="4">
    <location>
        <begin position="174"/>
        <end position="218"/>
    </location>
</feature>
<feature type="domain" description="HMG box" evidence="6">
    <location>
        <begin position="34"/>
        <end position="102"/>
    </location>
</feature>
<dbReference type="GO" id="GO:0010468">
    <property type="term" value="P:regulation of gene expression"/>
    <property type="evidence" value="ECO:0007669"/>
    <property type="project" value="TreeGrafter"/>
</dbReference>
<dbReference type="InterPro" id="IPR036910">
    <property type="entry name" value="HMG_box_dom_sf"/>
</dbReference>
<proteinExistence type="predicted"/>
<evidence type="ECO:0000313" key="8">
    <source>
        <dbReference type="WBParaSite" id="Pan_g2663.t1"/>
    </source>
</evidence>
<dbReference type="Pfam" id="PF00505">
    <property type="entry name" value="HMG_box"/>
    <property type="match status" value="1"/>
</dbReference>
<keyword evidence="4" id="KW-0175">Coiled coil</keyword>
<evidence type="ECO:0000256" key="3">
    <source>
        <dbReference type="PROSITE-ProRule" id="PRU00267"/>
    </source>
</evidence>
<keyword evidence="1 3" id="KW-0238">DNA-binding</keyword>
<accession>A0A7E4VTQ1</accession>
<feature type="DNA-binding region" description="HMG box" evidence="3">
    <location>
        <begin position="34"/>
        <end position="102"/>
    </location>
</feature>
<dbReference type="SUPFAM" id="SSF47095">
    <property type="entry name" value="HMG-box"/>
    <property type="match status" value="1"/>
</dbReference>
<dbReference type="Gene3D" id="1.10.30.10">
    <property type="entry name" value="High mobility group box domain"/>
    <property type="match status" value="1"/>
</dbReference>
<protein>
    <submittedName>
        <fullName evidence="8">HMG box domain-containing protein</fullName>
    </submittedName>
</protein>
<dbReference type="PANTHER" id="PTHR46040">
    <property type="entry name" value="HIGH MOBILITY GROUP PROTEIN 2"/>
    <property type="match status" value="1"/>
</dbReference>
<sequence length="288" mass="32936">MSSRESSVEIEEANSSKKGSGKERLKRIRDVNAPRRPTTSFNFFMKHMSGEYIKQNPTKVLGEVIKVMSKDWKDMSEDAKKPYNEAARAAREDYVRLLEEYQNSDNYREYLQLKSDIRSGRVNSAAIPKAAKHPRRHPSISAPGGVGSTRMTKKEAKAQKLGFEIFTEEFKKYNARRDNEYKALRRSVAKQEEELEDLEERNQKLAEKRVKLRAEQSEANFQLDRAEKTMARYKAVLLRHLPARVQSLLGINGDSNFENIISALQEGKANPDTNALLKKHIAGIDFSA</sequence>
<dbReference type="WBParaSite" id="Pan_g2663.t1">
    <property type="protein sequence ID" value="Pan_g2663.t1"/>
    <property type="gene ID" value="Pan_g2663"/>
</dbReference>
<evidence type="ECO:0000256" key="5">
    <source>
        <dbReference type="SAM" id="MobiDB-lite"/>
    </source>
</evidence>
<name>A0A7E4VTQ1_PANRE</name>
<dbReference type="GO" id="GO:0003677">
    <property type="term" value="F:DNA binding"/>
    <property type="evidence" value="ECO:0007669"/>
    <property type="project" value="UniProtKB-UniRule"/>
</dbReference>
<evidence type="ECO:0000259" key="6">
    <source>
        <dbReference type="PROSITE" id="PS50118"/>
    </source>
</evidence>
<dbReference type="Proteomes" id="UP000492821">
    <property type="component" value="Unassembled WGS sequence"/>
</dbReference>